<dbReference type="PANTHER" id="PTHR30435">
    <property type="entry name" value="FLAGELLAR PROTEIN"/>
    <property type="match status" value="1"/>
</dbReference>
<evidence type="ECO:0000259" key="6">
    <source>
        <dbReference type="Pfam" id="PF00460"/>
    </source>
</evidence>
<evidence type="ECO:0000256" key="2">
    <source>
        <dbReference type="ARBA" id="ARBA00009677"/>
    </source>
</evidence>
<dbReference type="PANTHER" id="PTHR30435:SF1">
    <property type="entry name" value="FLAGELLAR HOOK PROTEIN FLGE"/>
    <property type="match status" value="1"/>
</dbReference>
<dbReference type="InterPro" id="IPR020013">
    <property type="entry name" value="Flagellar_FlgE/F/G"/>
</dbReference>
<dbReference type="Pfam" id="PF22692">
    <property type="entry name" value="LlgE_F_G_D1"/>
    <property type="match status" value="1"/>
</dbReference>
<accession>A0ABQ4KK38</accession>
<evidence type="ECO:0000256" key="1">
    <source>
        <dbReference type="ARBA" id="ARBA00004117"/>
    </source>
</evidence>
<organism evidence="9 10">
    <name type="scientific">Lederbergia ruris</name>
    <dbReference type="NCBI Taxonomy" id="217495"/>
    <lineage>
        <taxon>Bacteria</taxon>
        <taxon>Bacillati</taxon>
        <taxon>Bacillota</taxon>
        <taxon>Bacilli</taxon>
        <taxon>Bacillales</taxon>
        <taxon>Bacillaceae</taxon>
        <taxon>Lederbergia</taxon>
    </lineage>
</organism>
<feature type="domain" description="Flagellar basal body rod protein N-terminal" evidence="6">
    <location>
        <begin position="5"/>
        <end position="35"/>
    </location>
</feature>
<dbReference type="EMBL" id="BORB01000015">
    <property type="protein sequence ID" value="GIN57824.1"/>
    <property type="molecule type" value="Genomic_DNA"/>
</dbReference>
<keyword evidence="3 4" id="KW-0975">Bacterial flagellum</keyword>
<protein>
    <recommendedName>
        <fullName evidence="4">Flagellar hook protein FlgE</fullName>
    </recommendedName>
</protein>
<evidence type="ECO:0000256" key="4">
    <source>
        <dbReference type="RuleBase" id="RU362116"/>
    </source>
</evidence>
<dbReference type="InterPro" id="IPR010930">
    <property type="entry name" value="Flg_bb/hook_C_dom"/>
</dbReference>
<dbReference type="InterPro" id="IPR001444">
    <property type="entry name" value="Flag_bb_rod_N"/>
</dbReference>
<dbReference type="NCBIfam" id="TIGR03506">
    <property type="entry name" value="FlgEFG_subfam"/>
    <property type="match status" value="1"/>
</dbReference>
<comment type="subcellular location">
    <subcellularLocation>
        <location evidence="1 4">Bacterial flagellum basal body</location>
    </subcellularLocation>
</comment>
<dbReference type="InterPro" id="IPR053967">
    <property type="entry name" value="LlgE_F_G-like_D1"/>
</dbReference>
<keyword evidence="10" id="KW-1185">Reference proteome</keyword>
<dbReference type="InterPro" id="IPR019776">
    <property type="entry name" value="Flagellar_basal_body_rod_CS"/>
</dbReference>
<gene>
    <name evidence="9" type="ORF">J8TS2_21430</name>
</gene>
<evidence type="ECO:0000313" key="9">
    <source>
        <dbReference type="EMBL" id="GIN57824.1"/>
    </source>
</evidence>
<reference evidence="9 10" key="1">
    <citation type="submission" date="2021-03" db="EMBL/GenBank/DDBJ databases">
        <title>Antimicrobial resistance genes in bacteria isolated from Japanese honey, and their potential for conferring macrolide and lincosamide resistance in the American foulbrood pathogen Paenibacillus larvae.</title>
        <authorList>
            <person name="Okamoto M."/>
            <person name="Kumagai M."/>
            <person name="Kanamori H."/>
            <person name="Takamatsu D."/>
        </authorList>
    </citation>
    <scope>NUCLEOTIDE SEQUENCE [LARGE SCALE GENOMIC DNA]</scope>
    <source>
        <strain evidence="9 10">J8TS2</strain>
    </source>
</reference>
<dbReference type="Proteomes" id="UP000679950">
    <property type="component" value="Unassembled WGS sequence"/>
</dbReference>
<feature type="coiled-coil region" evidence="5">
    <location>
        <begin position="211"/>
        <end position="286"/>
    </location>
</feature>
<comment type="caution">
    <text evidence="9">The sequence shown here is derived from an EMBL/GenBank/DDBJ whole genome shotgun (WGS) entry which is preliminary data.</text>
</comment>
<evidence type="ECO:0000259" key="7">
    <source>
        <dbReference type="Pfam" id="PF06429"/>
    </source>
</evidence>
<keyword evidence="5" id="KW-0175">Coiled coil</keyword>
<evidence type="ECO:0000259" key="8">
    <source>
        <dbReference type="Pfam" id="PF22692"/>
    </source>
</evidence>
<comment type="similarity">
    <text evidence="2 4">Belongs to the flagella basal body rod proteins family.</text>
</comment>
<comment type="function">
    <text evidence="4">A flexible structure which links the flagellar filament to the drive apparatus in the basal body.</text>
</comment>
<name>A0ABQ4KK38_9BACI</name>
<dbReference type="PROSITE" id="PS00588">
    <property type="entry name" value="FLAGELLA_BB_ROD"/>
    <property type="match status" value="1"/>
</dbReference>
<dbReference type="RefSeq" id="WP_212966296.1">
    <property type="nucleotide sequence ID" value="NZ_BORB01000015.1"/>
</dbReference>
<proteinExistence type="inferred from homology"/>
<dbReference type="Pfam" id="PF06429">
    <property type="entry name" value="Flg_bbr_C"/>
    <property type="match status" value="1"/>
</dbReference>
<dbReference type="Pfam" id="PF00460">
    <property type="entry name" value="Flg_bb_rod"/>
    <property type="match status" value="1"/>
</dbReference>
<evidence type="ECO:0000256" key="3">
    <source>
        <dbReference type="ARBA" id="ARBA00023143"/>
    </source>
</evidence>
<evidence type="ECO:0000256" key="5">
    <source>
        <dbReference type="SAM" id="Coils"/>
    </source>
</evidence>
<evidence type="ECO:0000313" key="10">
    <source>
        <dbReference type="Proteomes" id="UP000679950"/>
    </source>
</evidence>
<feature type="domain" description="Flagellar hook protein FlgE/F/G-like D1" evidence="8">
    <location>
        <begin position="96"/>
        <end position="178"/>
    </location>
</feature>
<dbReference type="SUPFAM" id="SSF117143">
    <property type="entry name" value="Flagellar hook protein flgE"/>
    <property type="match status" value="1"/>
</dbReference>
<sequence length="456" mass="48311">MIRSMYSGISGMKNFQTKLDVIGNNIANVNTYGFKKGRVTFKDMVSQTVSGASGPAQDKGGKNPVQVGLGSQLAAIDTIDTQGSMQSTDRVLDLGIQGDGYFVVAEGTPAGDTFFPTSTYYTRAGNLYLNTDGYLVTGAGHYVMALNAESGNLEPVQMNGGNVDEVQSLSISEDGKISFIKKTGMTTAEKAQEIAGKVAAAAKNIVENPTSQKYVDLLNKLTNELDELTIQAEKEASLLEIEAAALQTEANESGDAKAINAAVEAVQKAQAAVQSAQNAKNSYTNLRQAVDQVYNAYQTYKGDPSQANEDAIVNAAKTALTNGNDMSSLTGITADDVTATMDAIEYIQADKLGLEKEGELYTTHASIALARFANPGGLEKVGENLYVSSANTGEATYLAPADVGAGKLVSGSLEMSNVDLSEEFTEMIVAQRGFQANTRIITTSDEILQELVNLKR</sequence>
<feature type="domain" description="Flagellar basal-body/hook protein C-terminal" evidence="7">
    <location>
        <begin position="410"/>
        <end position="454"/>
    </location>
</feature>
<dbReference type="InterPro" id="IPR037925">
    <property type="entry name" value="FlgE/F/G-like"/>
</dbReference>